<evidence type="ECO:0000256" key="15">
    <source>
        <dbReference type="ARBA" id="ARBA00055277"/>
    </source>
</evidence>
<keyword evidence="12" id="KW-0735">Signal-anchor</keyword>
<dbReference type="SMART" id="SM00207">
    <property type="entry name" value="TNF"/>
    <property type="match status" value="1"/>
</dbReference>
<evidence type="ECO:0000256" key="8">
    <source>
        <dbReference type="ARBA" id="ARBA00022692"/>
    </source>
</evidence>
<evidence type="ECO:0000256" key="16">
    <source>
        <dbReference type="ARBA" id="ARBA00063957"/>
    </source>
</evidence>
<evidence type="ECO:0000256" key="19">
    <source>
        <dbReference type="SAM" id="MobiDB-lite"/>
    </source>
</evidence>
<evidence type="ECO:0000256" key="17">
    <source>
        <dbReference type="ARBA" id="ARBA00074586"/>
    </source>
</evidence>
<name>H0ZKN0_TAEGU</name>
<keyword evidence="8" id="KW-0812">Transmembrane</keyword>
<gene>
    <name evidence="21" type="primary">TNFSF10</name>
</gene>
<protein>
    <recommendedName>
        <fullName evidence="17">Tumor necrosis factor ligand superfamily member 10</fullName>
    </recommendedName>
    <alternativeName>
        <fullName evidence="18">TNF-related apoptosis-inducing ligand</fullName>
    </alternativeName>
</protein>
<dbReference type="PANTHER" id="PTHR11471:SF27">
    <property type="entry name" value="TUMOR NECROSIS FACTOR LIGAND SUPERFAMILY MEMBER 10"/>
    <property type="match status" value="1"/>
</dbReference>
<dbReference type="GO" id="GO:0008270">
    <property type="term" value="F:zinc ion binding"/>
    <property type="evidence" value="ECO:0007669"/>
    <property type="project" value="Ensembl"/>
</dbReference>
<keyword evidence="14" id="KW-0472">Membrane</keyword>
<evidence type="ECO:0000313" key="22">
    <source>
        <dbReference type="Proteomes" id="UP000007754"/>
    </source>
</evidence>
<evidence type="ECO:0000313" key="21">
    <source>
        <dbReference type="Ensembl" id="ENSTGUP00000011151.2"/>
    </source>
</evidence>
<dbReference type="GeneTree" id="ENSGT01130000278318"/>
<keyword evidence="10" id="KW-0479">Metal-binding</keyword>
<keyword evidence="5" id="KW-0202">Cytokine</keyword>
<dbReference type="PROSITE" id="PS50049">
    <property type="entry name" value="THD_2"/>
    <property type="match status" value="1"/>
</dbReference>
<evidence type="ECO:0000256" key="5">
    <source>
        <dbReference type="ARBA" id="ARBA00022514"/>
    </source>
</evidence>
<feature type="compositionally biased region" description="Basic and acidic residues" evidence="19">
    <location>
        <begin position="104"/>
        <end position="113"/>
    </location>
</feature>
<evidence type="ECO:0000256" key="2">
    <source>
        <dbReference type="ARBA" id="ARBA00004613"/>
    </source>
</evidence>
<dbReference type="PANTHER" id="PTHR11471">
    <property type="entry name" value="TUMOR NECROSIS FACTOR FAMILY MEMBER"/>
    <property type="match status" value="1"/>
</dbReference>
<reference evidence="21 22" key="1">
    <citation type="journal article" date="2010" name="Nature">
        <title>The genome of a songbird.</title>
        <authorList>
            <person name="Warren W.C."/>
            <person name="Clayton D.F."/>
            <person name="Ellegren H."/>
            <person name="Arnold A.P."/>
            <person name="Hillier L.W."/>
            <person name="Kunstner A."/>
            <person name="Searle S."/>
            <person name="White S."/>
            <person name="Vilella A.J."/>
            <person name="Fairley S."/>
            <person name="Heger A."/>
            <person name="Kong L."/>
            <person name="Ponting C.P."/>
            <person name="Jarvis E.D."/>
            <person name="Mello C.V."/>
            <person name="Minx P."/>
            <person name="Lovell P."/>
            <person name="Velho T.A."/>
            <person name="Ferris M."/>
            <person name="Balakrishnan C.N."/>
            <person name="Sinha S."/>
            <person name="Blatti C."/>
            <person name="London S.E."/>
            <person name="Li Y."/>
            <person name="Lin Y.C."/>
            <person name="George J."/>
            <person name="Sweedler J."/>
            <person name="Southey B."/>
            <person name="Gunaratne P."/>
            <person name="Watson M."/>
            <person name="Nam K."/>
            <person name="Backstrom N."/>
            <person name="Smeds L."/>
            <person name="Nabholz B."/>
            <person name="Itoh Y."/>
            <person name="Whitney O."/>
            <person name="Pfenning A.R."/>
            <person name="Howard J."/>
            <person name="Volker M."/>
            <person name="Skinner B.M."/>
            <person name="Griffin D.K."/>
            <person name="Ye L."/>
            <person name="McLaren W.M."/>
            <person name="Flicek P."/>
            <person name="Quesada V."/>
            <person name="Velasco G."/>
            <person name="Lopez-Otin C."/>
            <person name="Puente X.S."/>
            <person name="Olender T."/>
            <person name="Lancet D."/>
            <person name="Smit A.F."/>
            <person name="Hubley R."/>
            <person name="Konkel M.K."/>
            <person name="Walker J.A."/>
            <person name="Batzer M.A."/>
            <person name="Gu W."/>
            <person name="Pollock D.D."/>
            <person name="Chen L."/>
            <person name="Cheng Z."/>
            <person name="Eichler E.E."/>
            <person name="Stapley J."/>
            <person name="Slate J."/>
            <person name="Ekblom R."/>
            <person name="Birkhead T."/>
            <person name="Burke T."/>
            <person name="Burt D."/>
            <person name="Scharff C."/>
            <person name="Adam I."/>
            <person name="Richard H."/>
            <person name="Sultan M."/>
            <person name="Soldatov A."/>
            <person name="Lehrach H."/>
            <person name="Edwards S.V."/>
            <person name="Yang S.P."/>
            <person name="Li X."/>
            <person name="Graves T."/>
            <person name="Fulton L."/>
            <person name="Nelson J."/>
            <person name="Chinwalla A."/>
            <person name="Hou S."/>
            <person name="Mardis E.R."/>
            <person name="Wilson R.K."/>
        </authorList>
    </citation>
    <scope>NUCLEOTIDE SEQUENCE [LARGE SCALE GENOMIC DNA]</scope>
</reference>
<reference evidence="21" key="3">
    <citation type="submission" date="2025-09" db="UniProtKB">
        <authorList>
            <consortium name="Ensembl"/>
        </authorList>
    </citation>
    <scope>IDENTIFICATION</scope>
</reference>
<feature type="compositionally biased region" description="Pro residues" evidence="19">
    <location>
        <begin position="114"/>
        <end position="127"/>
    </location>
</feature>
<dbReference type="STRING" id="59729.ENSTGUP00000011151"/>
<feature type="region of interest" description="Disordered" evidence="19">
    <location>
        <begin position="1"/>
        <end position="138"/>
    </location>
</feature>
<evidence type="ECO:0000256" key="18">
    <source>
        <dbReference type="ARBA" id="ARBA00083215"/>
    </source>
</evidence>
<evidence type="ECO:0000256" key="13">
    <source>
        <dbReference type="ARBA" id="ARBA00022989"/>
    </source>
</evidence>
<evidence type="ECO:0000256" key="14">
    <source>
        <dbReference type="ARBA" id="ARBA00023136"/>
    </source>
</evidence>
<evidence type="ECO:0000256" key="7">
    <source>
        <dbReference type="ARBA" id="ARBA00022553"/>
    </source>
</evidence>
<reference evidence="21" key="2">
    <citation type="submission" date="2025-08" db="UniProtKB">
        <authorList>
            <consortium name="Ensembl"/>
        </authorList>
    </citation>
    <scope>IDENTIFICATION</scope>
</reference>
<proteinExistence type="inferred from homology"/>
<dbReference type="GO" id="GO:2001238">
    <property type="term" value="P:positive regulation of extrinsic apoptotic signaling pathway"/>
    <property type="evidence" value="ECO:0007669"/>
    <property type="project" value="Ensembl"/>
</dbReference>
<dbReference type="InParanoid" id="H0ZKN0"/>
<comment type="subcellular location">
    <subcellularLocation>
        <location evidence="1">Cell membrane</location>
        <topology evidence="1">Single-pass type II membrane protein</topology>
    </subcellularLocation>
    <subcellularLocation>
        <location evidence="2">Secreted</location>
    </subcellularLocation>
</comment>
<dbReference type="GO" id="GO:0043123">
    <property type="term" value="P:positive regulation of canonical NF-kappaB signal transduction"/>
    <property type="evidence" value="ECO:0007669"/>
    <property type="project" value="Ensembl"/>
</dbReference>
<comment type="subunit">
    <text evidence="16">Homotrimer. One TNFSF10 homotrimer interacts with three TNFSF10A mononers. One TNFSF10 homotrimer interacts with three TNFSF10B mononers.</text>
</comment>
<evidence type="ECO:0000256" key="11">
    <source>
        <dbReference type="ARBA" id="ARBA00022833"/>
    </source>
</evidence>
<dbReference type="GO" id="GO:0045569">
    <property type="term" value="F:TRAIL binding"/>
    <property type="evidence" value="ECO:0007669"/>
    <property type="project" value="Ensembl"/>
</dbReference>
<comment type="similarity">
    <text evidence="3">Belongs to the tumor necrosis factor family.</text>
</comment>
<dbReference type="OMA" id="HAMKETF"/>
<evidence type="ECO:0000256" key="9">
    <source>
        <dbReference type="ARBA" id="ARBA00022703"/>
    </source>
</evidence>
<dbReference type="GO" id="GO:0005886">
    <property type="term" value="C:plasma membrane"/>
    <property type="evidence" value="ECO:0007669"/>
    <property type="project" value="UniProtKB-SubCell"/>
</dbReference>
<dbReference type="Proteomes" id="UP000007754">
    <property type="component" value="Chromosome 9"/>
</dbReference>
<evidence type="ECO:0000256" key="3">
    <source>
        <dbReference type="ARBA" id="ARBA00008670"/>
    </source>
</evidence>
<organism evidence="21 22">
    <name type="scientific">Taeniopygia guttata</name>
    <name type="common">Zebra finch</name>
    <name type="synonym">Poephila guttata</name>
    <dbReference type="NCBI Taxonomy" id="59729"/>
    <lineage>
        <taxon>Eukaryota</taxon>
        <taxon>Metazoa</taxon>
        <taxon>Chordata</taxon>
        <taxon>Craniata</taxon>
        <taxon>Vertebrata</taxon>
        <taxon>Euteleostomi</taxon>
        <taxon>Archelosauria</taxon>
        <taxon>Archosauria</taxon>
        <taxon>Dinosauria</taxon>
        <taxon>Saurischia</taxon>
        <taxon>Theropoda</taxon>
        <taxon>Coelurosauria</taxon>
        <taxon>Aves</taxon>
        <taxon>Neognathae</taxon>
        <taxon>Neoaves</taxon>
        <taxon>Telluraves</taxon>
        <taxon>Australaves</taxon>
        <taxon>Passeriformes</taxon>
        <taxon>Passeroidea</taxon>
        <taxon>Estrildidae</taxon>
        <taxon>Estrildinae</taxon>
        <taxon>Taeniopygia</taxon>
    </lineage>
</organism>
<dbReference type="GO" id="GO:0005125">
    <property type="term" value="F:cytokine activity"/>
    <property type="evidence" value="ECO:0007669"/>
    <property type="project" value="UniProtKB-KW"/>
</dbReference>
<dbReference type="SUPFAM" id="SSF49842">
    <property type="entry name" value="TNF-like"/>
    <property type="match status" value="1"/>
</dbReference>
<dbReference type="Gene3D" id="2.60.120.40">
    <property type="match status" value="1"/>
</dbReference>
<keyword evidence="7" id="KW-0597">Phosphoprotein</keyword>
<evidence type="ECO:0000256" key="4">
    <source>
        <dbReference type="ARBA" id="ARBA00022475"/>
    </source>
</evidence>
<keyword evidence="11" id="KW-0862">Zinc</keyword>
<dbReference type="CDD" id="cd00184">
    <property type="entry name" value="TNF"/>
    <property type="match status" value="1"/>
</dbReference>
<evidence type="ECO:0000256" key="1">
    <source>
        <dbReference type="ARBA" id="ARBA00004401"/>
    </source>
</evidence>
<comment type="function">
    <text evidence="15">Cytokine that binds to TNFRSF10A/TRAILR1, TNFRSF10B/TRAILR2, TNFRSF10C/TRAILR3, TNFRSF10D/TRAILR4 and possibly also to TNFRSF11B/OPG. Induces apoptosis. Its activity may be modulated by binding to the decoy receptors TNFRSF10C/TRAILR3, TNFRSF10D/TRAILR4 and TNFRSF11B/OPG that cannot induce apoptosis.</text>
</comment>
<dbReference type="InterPro" id="IPR008983">
    <property type="entry name" value="Tumour_necrosis_fac-like_dom"/>
</dbReference>
<dbReference type="Pfam" id="PF00229">
    <property type="entry name" value="TNF"/>
    <property type="match status" value="1"/>
</dbReference>
<keyword evidence="6" id="KW-0964">Secreted</keyword>
<feature type="compositionally biased region" description="Basic and acidic residues" evidence="19">
    <location>
        <begin position="14"/>
        <end position="25"/>
    </location>
</feature>
<dbReference type="GO" id="GO:0036462">
    <property type="term" value="P:TRAIL-activated apoptotic signaling pathway"/>
    <property type="evidence" value="ECO:0007669"/>
    <property type="project" value="Ensembl"/>
</dbReference>
<feature type="compositionally biased region" description="Low complexity" evidence="19">
    <location>
        <begin position="128"/>
        <end position="138"/>
    </location>
</feature>
<dbReference type="Ensembl" id="ENSTGUT00000011271.2">
    <property type="protein sequence ID" value="ENSTGUP00000011151.2"/>
    <property type="gene ID" value="ENSTGUG00000010819.2"/>
</dbReference>
<dbReference type="AlphaFoldDB" id="H0ZKN0"/>
<dbReference type="InterPro" id="IPR021184">
    <property type="entry name" value="TNF_CS"/>
</dbReference>
<keyword evidence="9" id="KW-0053">Apoptosis</keyword>
<dbReference type="HOGENOM" id="CLU_070352_1_0_1"/>
<dbReference type="FunFam" id="2.60.120.40:FF:000014">
    <property type="entry name" value="Tumor necrosis factor ligand superfamily member"/>
    <property type="match status" value="1"/>
</dbReference>
<keyword evidence="4" id="KW-1003">Cell membrane</keyword>
<feature type="domain" description="THD" evidence="20">
    <location>
        <begin position="258"/>
        <end position="423"/>
    </location>
</feature>
<accession>H0ZKN0</accession>
<evidence type="ECO:0000259" key="20">
    <source>
        <dbReference type="PROSITE" id="PS50049"/>
    </source>
</evidence>
<evidence type="ECO:0000256" key="6">
    <source>
        <dbReference type="ARBA" id="ARBA00022525"/>
    </source>
</evidence>
<dbReference type="InterPro" id="IPR006052">
    <property type="entry name" value="TNF_dom"/>
</dbReference>
<dbReference type="PROSITE" id="PS00251">
    <property type="entry name" value="THD_1"/>
    <property type="match status" value="1"/>
</dbReference>
<dbReference type="GO" id="GO:0042802">
    <property type="term" value="F:identical protein binding"/>
    <property type="evidence" value="ECO:0007669"/>
    <property type="project" value="Ensembl"/>
</dbReference>
<keyword evidence="13" id="KW-1133">Transmembrane helix</keyword>
<evidence type="ECO:0000256" key="12">
    <source>
        <dbReference type="ARBA" id="ARBA00022968"/>
    </source>
</evidence>
<evidence type="ECO:0000256" key="10">
    <source>
        <dbReference type="ARBA" id="ARBA00022723"/>
    </source>
</evidence>
<dbReference type="GO" id="GO:0090200">
    <property type="term" value="P:positive regulation of release of cytochrome c from mitochondria"/>
    <property type="evidence" value="ECO:0007669"/>
    <property type="project" value="Ensembl"/>
</dbReference>
<dbReference type="GO" id="GO:0005615">
    <property type="term" value="C:extracellular space"/>
    <property type="evidence" value="ECO:0007669"/>
    <property type="project" value="UniProtKB-KW"/>
</dbReference>
<keyword evidence="22" id="KW-1185">Reference proteome</keyword>
<sequence length="424" mass="47495">MSFKNQLPPFSGGKLRERLLGDRTSQRPSRAAGRRRKRRDPGRQRMQGGKAGRGGLEQREDKNKRRRAGTEGAGPGRGRVPPLRPLHPSPAGRAERRGRRGPHSPRDSGREPPEPPASPSQPQPAPASPSMLPAGGPSPAQTCGAVLVAAVLLQSVCVALTFLYFTSELRQLQDSYSKGGIACLTGEEIGNSIQNLELLESEDREADPCWQVKWHLGKLIKKMMSKSYEENISAINVEKTLTLPHTEAQQPRGPGRRIAAHLTGSSSRRSSLSPRINPFPRRGFGHKINNWESSRKGHSFLYNVELRNGELVIPQTGFYYIYSQIYFRFRENENEDSDLLGQIRNPKQLVQYVYKLTNYPEPILLMKSARTSCWSKKAEYGLYSIYQGGVFQLKREDRIFVSVSNSDIVDMDKEASFFGAFMIS</sequence>
<dbReference type="GO" id="GO:0006955">
    <property type="term" value="P:immune response"/>
    <property type="evidence" value="ECO:0007669"/>
    <property type="project" value="InterPro"/>
</dbReference>
<dbReference type="GO" id="GO:0005164">
    <property type="term" value="F:tumor necrosis factor receptor binding"/>
    <property type="evidence" value="ECO:0007669"/>
    <property type="project" value="InterPro"/>
</dbReference>